<feature type="non-terminal residue" evidence="4">
    <location>
        <position position="433"/>
    </location>
</feature>
<dbReference type="AlphaFoldDB" id="A0A833T8H4"/>
<sequence length="433" mass="48190">MTSDGEDSVSSHTSHRMINPSDDSSSPYYLHPSDNPGALLVSEIFTGDNYIAWSRSITIALTVKNKAVFIDGTILAPPVNQSILHTAWLRANNLVLSWLMNSISKDIRNSLLYVASAVDLWKELTTRYLRSDGPRVFELEKSLSSITQDSLSITEYFSSFKTLWDEYINYRPFPTCSCGKMATCTCNLFDFLLIRQQSDYVLKFLVGLNDSYASIRSQLLMVSPLPSMAKVFSLLLQEESQRQLNNSVSNETHALLAKQTTQTFVPSKFSKDKQKRSSLYCTHCGYNGHTIEKCFQLHGYPPGWTGPKGKRNPPAAHAATSTSELYIQTSNDNQKFSLTAEEFHKLLALANSNSSQISTQTTSPAVNIVTSQIFGKSSNPCYSVSSSLQHVSSWILDIGATDHMDQSTKKMIGIAFEKHGLYYLSQAISKDVA</sequence>
<organism evidence="4 5">
    <name type="scientific">Juglans regia</name>
    <name type="common">English walnut</name>
    <dbReference type="NCBI Taxonomy" id="51240"/>
    <lineage>
        <taxon>Eukaryota</taxon>
        <taxon>Viridiplantae</taxon>
        <taxon>Streptophyta</taxon>
        <taxon>Embryophyta</taxon>
        <taxon>Tracheophyta</taxon>
        <taxon>Spermatophyta</taxon>
        <taxon>Magnoliopsida</taxon>
        <taxon>eudicotyledons</taxon>
        <taxon>Gunneridae</taxon>
        <taxon>Pentapetalae</taxon>
        <taxon>rosids</taxon>
        <taxon>fabids</taxon>
        <taxon>Fagales</taxon>
        <taxon>Juglandaceae</taxon>
        <taxon>Juglans</taxon>
    </lineage>
</organism>
<dbReference type="InterPro" id="IPR029472">
    <property type="entry name" value="Copia-like_N"/>
</dbReference>
<protein>
    <recommendedName>
        <fullName evidence="6">Retrotransposon Copia-like N-terminal domain-containing protein</fullName>
    </recommendedName>
</protein>
<dbReference type="Proteomes" id="UP000619265">
    <property type="component" value="Unassembled WGS sequence"/>
</dbReference>
<evidence type="ECO:0000313" key="5">
    <source>
        <dbReference type="Proteomes" id="UP000619265"/>
    </source>
</evidence>
<dbReference type="PANTHER" id="PTHR37610">
    <property type="entry name" value="CCHC-TYPE DOMAIN-CONTAINING PROTEIN"/>
    <property type="match status" value="1"/>
</dbReference>
<dbReference type="Gramene" id="Jr_Scaffold_693_00020_p1">
    <property type="protein sequence ID" value="cds.Jr_Scaffold_693_00020_p1"/>
    <property type="gene ID" value="Jr_Scaffold_693_00020"/>
</dbReference>
<evidence type="ECO:0000256" key="1">
    <source>
        <dbReference type="SAM" id="MobiDB-lite"/>
    </source>
</evidence>
<dbReference type="PANTHER" id="PTHR37610:SF81">
    <property type="entry name" value="RETROTRANSPOSON COPIA-LIKE N-TERMINAL DOMAIN-CONTAINING PROTEIN"/>
    <property type="match status" value="1"/>
</dbReference>
<evidence type="ECO:0000313" key="4">
    <source>
        <dbReference type="EMBL" id="KAF5441887.1"/>
    </source>
</evidence>
<name>A0A833T8H4_JUGRE</name>
<feature type="region of interest" description="Disordered" evidence="1">
    <location>
        <begin position="1"/>
        <end position="27"/>
    </location>
</feature>
<feature type="domain" description="Retrotransposon gag" evidence="2">
    <location>
        <begin position="96"/>
        <end position="166"/>
    </location>
</feature>
<evidence type="ECO:0008006" key="6">
    <source>
        <dbReference type="Google" id="ProtNLM"/>
    </source>
</evidence>
<dbReference type="EMBL" id="LIHL02000699">
    <property type="protein sequence ID" value="KAF5441887.1"/>
    <property type="molecule type" value="Genomic_DNA"/>
</dbReference>
<accession>A0A833T8H4</accession>
<reference evidence="4" key="1">
    <citation type="submission" date="2015-10" db="EMBL/GenBank/DDBJ databases">
        <authorList>
            <person name="Martinez-Garcia P.J."/>
            <person name="Crepeau M.W."/>
            <person name="Puiu D."/>
            <person name="Gonzalez-Ibeas D."/>
            <person name="Whalen J."/>
            <person name="Stevens K."/>
            <person name="Paul R."/>
            <person name="Butterfield T."/>
            <person name="Britton M."/>
            <person name="Reagan R."/>
            <person name="Chakraborty S."/>
            <person name="Walawage S.L."/>
            <person name="Vasquez-Gross H.A."/>
            <person name="Cardeno C."/>
            <person name="Famula R."/>
            <person name="Pratt K."/>
            <person name="Kuruganti S."/>
            <person name="Aradhya M.K."/>
            <person name="Leslie C.A."/>
            <person name="Dandekar A.M."/>
            <person name="Salzberg S.L."/>
            <person name="Wegrzyn J.L."/>
            <person name="Langley C.H."/>
            <person name="Neale D.B."/>
        </authorList>
    </citation>
    <scope>NUCLEOTIDE SEQUENCE</scope>
    <source>
        <tissue evidence="4">Leaves</tissue>
    </source>
</reference>
<feature type="domain" description="Retrotransposon Copia-like N-terminal" evidence="3">
    <location>
        <begin position="31"/>
        <end position="78"/>
    </location>
</feature>
<evidence type="ECO:0000259" key="2">
    <source>
        <dbReference type="Pfam" id="PF03732"/>
    </source>
</evidence>
<comment type="caution">
    <text evidence="4">The sequence shown here is derived from an EMBL/GenBank/DDBJ whole genome shotgun (WGS) entry which is preliminary data.</text>
</comment>
<gene>
    <name evidence="4" type="ORF">F2P56_037152</name>
</gene>
<reference evidence="4" key="2">
    <citation type="submission" date="2020-03" db="EMBL/GenBank/DDBJ databases">
        <title>Walnut 2.0.</title>
        <authorList>
            <person name="Marrano A."/>
            <person name="Britton M."/>
            <person name="Zimin A.V."/>
            <person name="Zaini P.A."/>
            <person name="Workman R."/>
            <person name="Puiu D."/>
            <person name="Bianco L."/>
            <person name="Allen B.J."/>
            <person name="Troggio M."/>
            <person name="Leslie C.A."/>
            <person name="Timp W."/>
            <person name="Dendekar A."/>
            <person name="Salzberg S.L."/>
            <person name="Neale D.B."/>
        </authorList>
    </citation>
    <scope>NUCLEOTIDE SEQUENCE</scope>
    <source>
        <tissue evidence="4">Leaves</tissue>
    </source>
</reference>
<proteinExistence type="predicted"/>
<dbReference type="InterPro" id="IPR005162">
    <property type="entry name" value="Retrotrans_gag_dom"/>
</dbReference>
<evidence type="ECO:0000259" key="3">
    <source>
        <dbReference type="Pfam" id="PF14244"/>
    </source>
</evidence>
<dbReference type="Pfam" id="PF03732">
    <property type="entry name" value="Retrotrans_gag"/>
    <property type="match status" value="1"/>
</dbReference>
<dbReference type="Pfam" id="PF14244">
    <property type="entry name" value="Retrotran_gag_3"/>
    <property type="match status" value="1"/>
</dbReference>